<dbReference type="OrthoDB" id="9804264at2"/>
<dbReference type="Proteomes" id="UP000192284">
    <property type="component" value="Unassembled WGS sequence"/>
</dbReference>
<dbReference type="Pfam" id="PF01041">
    <property type="entry name" value="DegT_DnrJ_EryC1"/>
    <property type="match status" value="1"/>
</dbReference>
<dbReference type="InterPro" id="IPR015422">
    <property type="entry name" value="PyrdxlP-dep_Trfase_small"/>
</dbReference>
<dbReference type="EMBL" id="MVHE01000050">
    <property type="protein sequence ID" value="ORA15456.1"/>
    <property type="molecule type" value="Genomic_DNA"/>
</dbReference>
<reference evidence="5 6" key="1">
    <citation type="submission" date="2017-02" db="EMBL/GenBank/DDBJ databases">
        <title>The new phylogeny of genus Mycobacterium.</title>
        <authorList>
            <person name="Tortoli E."/>
            <person name="Trovato A."/>
            <person name="Cirillo D.M."/>
        </authorList>
    </citation>
    <scope>NUCLEOTIDE SEQUENCE [LARGE SCALE GENOMIC DNA]</scope>
    <source>
        <strain evidence="5 6">DSM 45057</strain>
    </source>
</reference>
<dbReference type="Gene3D" id="3.40.640.10">
    <property type="entry name" value="Type I PLP-dependent aspartate aminotransferase-like (Major domain)"/>
    <property type="match status" value="1"/>
</dbReference>
<dbReference type="NCBIfam" id="NF011936">
    <property type="entry name" value="PRK15407.1"/>
    <property type="match status" value="1"/>
</dbReference>
<dbReference type="SUPFAM" id="SSF53383">
    <property type="entry name" value="PLP-dependent transferases"/>
    <property type="match status" value="1"/>
</dbReference>
<dbReference type="InterPro" id="IPR000653">
    <property type="entry name" value="DegT/StrS_aminotransferase"/>
</dbReference>
<comment type="cofactor">
    <cofactor evidence="1">
        <name>pyridoxal 5'-phosphate</name>
        <dbReference type="ChEBI" id="CHEBI:597326"/>
    </cofactor>
</comment>
<evidence type="ECO:0000313" key="6">
    <source>
        <dbReference type="Proteomes" id="UP000192284"/>
    </source>
</evidence>
<name>A0A1W9ZI19_MYCAN</name>
<keyword evidence="2 4" id="KW-0663">Pyridoxal phosphate</keyword>
<accession>A0A1W9ZI19</accession>
<dbReference type="InterPro" id="IPR015421">
    <property type="entry name" value="PyrdxlP-dep_Trfase_major"/>
</dbReference>
<evidence type="ECO:0000256" key="1">
    <source>
        <dbReference type="ARBA" id="ARBA00001933"/>
    </source>
</evidence>
<dbReference type="AlphaFoldDB" id="A0A1W9ZI19"/>
<evidence type="ECO:0000256" key="4">
    <source>
        <dbReference type="RuleBase" id="RU004508"/>
    </source>
</evidence>
<dbReference type="RefSeq" id="WP_083115342.1">
    <property type="nucleotide sequence ID" value="NZ_JACKTS010000031.1"/>
</dbReference>
<comment type="similarity">
    <text evidence="3 4">Belongs to the DegT/DnrJ/EryC1 family.</text>
</comment>
<dbReference type="CDD" id="cd00616">
    <property type="entry name" value="AHBA_syn"/>
    <property type="match status" value="1"/>
</dbReference>
<dbReference type="GO" id="GO:0000271">
    <property type="term" value="P:polysaccharide biosynthetic process"/>
    <property type="evidence" value="ECO:0007669"/>
    <property type="project" value="TreeGrafter"/>
</dbReference>
<comment type="caution">
    <text evidence="5">The sequence shown here is derived from an EMBL/GenBank/DDBJ whole genome shotgun (WGS) entry which is preliminary data.</text>
</comment>
<evidence type="ECO:0000313" key="5">
    <source>
        <dbReference type="EMBL" id="ORA15456.1"/>
    </source>
</evidence>
<dbReference type="PANTHER" id="PTHR30244">
    <property type="entry name" value="TRANSAMINASE"/>
    <property type="match status" value="1"/>
</dbReference>
<keyword evidence="6" id="KW-1185">Reference proteome</keyword>
<dbReference type="FunFam" id="3.40.640.10:FF:000079">
    <property type="entry name" value="LPS biosynthesis protein"/>
    <property type="match status" value="1"/>
</dbReference>
<sequence>MSRLDTDGFGEDGLEQDREDILAAVRGYAKRKLATSEFIPGTTPVPVSGKVLDPEDFAALVDACLDGWLTAGRFHPLFERALARYVGARDSVFVNSGSSANLCALSALTSPKLGSYKKRFGKRPLEPGDEVLTVAAGFPTTVNPIIQNGLRPVVVDIELGTYDAISERLREAVGPQTRAIMMAHTLGNPFDLDTVLELCDKHGLWLVEDSCDALGSTYDGKRTGSFGDTATVSFYPAHHITTGEGGAVFVKSALIRKQVESFRDWGRDCYCAPGDADTCHKRFEWQLGDLPKGYDHKYIYSHIGYNLKATDMQAAIGLSQLTKLDGFVQARKDNFAYLTSRLSGTEGLILPVATPKSDPSWFGYPITLDPEHPVDRTKFMQFLDERKIGFRQLFAGNLLKQPAYRDVEFRVVGDLTNTDIVMNRTFWVGTYPGLTQPMLDFMADSIREYMAEAAR</sequence>
<gene>
    <name evidence="5" type="ORF">BST12_21950</name>
</gene>
<dbReference type="Gene3D" id="3.90.1150.10">
    <property type="entry name" value="Aspartate Aminotransferase, domain 1"/>
    <property type="match status" value="1"/>
</dbReference>
<protein>
    <submittedName>
        <fullName evidence="5">Lipopolysaccharide biosynthesis protein RfbH</fullName>
    </submittedName>
</protein>
<proteinExistence type="inferred from homology"/>
<dbReference type="GO" id="GO:0008483">
    <property type="term" value="F:transaminase activity"/>
    <property type="evidence" value="ECO:0007669"/>
    <property type="project" value="TreeGrafter"/>
</dbReference>
<dbReference type="PIRSF" id="PIRSF000390">
    <property type="entry name" value="PLP_StrS"/>
    <property type="match status" value="1"/>
</dbReference>
<organism evidence="5 6">
    <name type="scientific">Mycobacterium angelicum</name>
    <dbReference type="NCBI Taxonomy" id="470074"/>
    <lineage>
        <taxon>Bacteria</taxon>
        <taxon>Bacillati</taxon>
        <taxon>Actinomycetota</taxon>
        <taxon>Actinomycetes</taxon>
        <taxon>Mycobacteriales</taxon>
        <taxon>Mycobacteriaceae</taxon>
        <taxon>Mycobacterium</taxon>
    </lineage>
</organism>
<dbReference type="PANTHER" id="PTHR30244:SF34">
    <property type="entry name" value="DTDP-4-AMINO-4,6-DIDEOXYGALACTOSE TRANSAMINASE"/>
    <property type="match status" value="1"/>
</dbReference>
<evidence type="ECO:0000256" key="2">
    <source>
        <dbReference type="ARBA" id="ARBA00022898"/>
    </source>
</evidence>
<dbReference type="GO" id="GO:0030170">
    <property type="term" value="F:pyridoxal phosphate binding"/>
    <property type="evidence" value="ECO:0007669"/>
    <property type="project" value="TreeGrafter"/>
</dbReference>
<dbReference type="InterPro" id="IPR015424">
    <property type="entry name" value="PyrdxlP-dep_Trfase"/>
</dbReference>
<evidence type="ECO:0000256" key="3">
    <source>
        <dbReference type="ARBA" id="ARBA00037999"/>
    </source>
</evidence>